<dbReference type="Proteomes" id="UP000245207">
    <property type="component" value="Unassembled WGS sequence"/>
</dbReference>
<dbReference type="InterPro" id="IPR006502">
    <property type="entry name" value="PDDEXK-like"/>
</dbReference>
<organism evidence="1 2">
    <name type="scientific">Artemisia annua</name>
    <name type="common">Sweet wormwood</name>
    <dbReference type="NCBI Taxonomy" id="35608"/>
    <lineage>
        <taxon>Eukaryota</taxon>
        <taxon>Viridiplantae</taxon>
        <taxon>Streptophyta</taxon>
        <taxon>Embryophyta</taxon>
        <taxon>Tracheophyta</taxon>
        <taxon>Spermatophyta</taxon>
        <taxon>Magnoliopsida</taxon>
        <taxon>eudicotyledons</taxon>
        <taxon>Gunneridae</taxon>
        <taxon>Pentapetalae</taxon>
        <taxon>asterids</taxon>
        <taxon>campanulids</taxon>
        <taxon>Asterales</taxon>
        <taxon>Asteraceae</taxon>
        <taxon>Asteroideae</taxon>
        <taxon>Anthemideae</taxon>
        <taxon>Artemisiinae</taxon>
        <taxon>Artemisia</taxon>
    </lineage>
</organism>
<dbReference type="NCBIfam" id="TIGR01615">
    <property type="entry name" value="A_thal_3542"/>
    <property type="match status" value="1"/>
</dbReference>
<dbReference type="AlphaFoldDB" id="A0A2U1PKD8"/>
<proteinExistence type="predicted"/>
<gene>
    <name evidence="1" type="ORF">CTI12_AA143170</name>
</gene>
<evidence type="ECO:0000313" key="1">
    <source>
        <dbReference type="EMBL" id="PWA86220.1"/>
    </source>
</evidence>
<dbReference type="OrthoDB" id="691424at2759"/>
<comment type="caution">
    <text evidence="1">The sequence shown here is derived from an EMBL/GenBank/DDBJ whole genome shotgun (WGS) entry which is preliminary data.</text>
</comment>
<sequence length="244" mass="28064">MDFTDSEPNKPLKPPHNSIYHSLQEILDKSSHAANEVHEKILSYLEDNEYKYGKMFDLNKWIIMRLKMDNFEASLCETSWISTFGQTTGVYEYIDVMTTGEVKRLIVDMDFKSQFVLARQTQVYSELINALPCIFVGTEEKLNSIVCLICKAASQCLKEKGLHIPPWRKARYMQSKWLSRNCKKVPFSPLENHVHGHNLPNRDQHVINNSMSEIIPIMPEKYKTIFAAMETTGGRNGNTPNNSS</sequence>
<dbReference type="EMBL" id="PKPP01001043">
    <property type="protein sequence ID" value="PWA86220.1"/>
    <property type="molecule type" value="Genomic_DNA"/>
</dbReference>
<evidence type="ECO:0000313" key="2">
    <source>
        <dbReference type="Proteomes" id="UP000245207"/>
    </source>
</evidence>
<reference evidence="1 2" key="1">
    <citation type="journal article" date="2018" name="Mol. Plant">
        <title>The genome of Artemisia annua provides insight into the evolution of Asteraceae family and artemisinin biosynthesis.</title>
        <authorList>
            <person name="Shen Q."/>
            <person name="Zhang L."/>
            <person name="Liao Z."/>
            <person name="Wang S."/>
            <person name="Yan T."/>
            <person name="Shi P."/>
            <person name="Liu M."/>
            <person name="Fu X."/>
            <person name="Pan Q."/>
            <person name="Wang Y."/>
            <person name="Lv Z."/>
            <person name="Lu X."/>
            <person name="Zhang F."/>
            <person name="Jiang W."/>
            <person name="Ma Y."/>
            <person name="Chen M."/>
            <person name="Hao X."/>
            <person name="Li L."/>
            <person name="Tang Y."/>
            <person name="Lv G."/>
            <person name="Zhou Y."/>
            <person name="Sun X."/>
            <person name="Brodelius P.E."/>
            <person name="Rose J.K.C."/>
            <person name="Tang K."/>
        </authorList>
    </citation>
    <scope>NUCLEOTIDE SEQUENCE [LARGE SCALE GENOMIC DNA]</scope>
    <source>
        <strain evidence="2">cv. Huhao1</strain>
        <tissue evidence="1">Leaf</tissue>
    </source>
</reference>
<keyword evidence="2" id="KW-1185">Reference proteome</keyword>
<name>A0A2U1PKD8_ARTAN</name>
<accession>A0A2U1PKD8</accession>
<dbReference type="Pfam" id="PF04720">
    <property type="entry name" value="PDDEXK_6"/>
    <property type="match status" value="1"/>
</dbReference>
<dbReference type="PANTHER" id="PTHR31579:SF34">
    <property type="entry name" value="T14N5.3 PROTEIN"/>
    <property type="match status" value="1"/>
</dbReference>
<dbReference type="PANTHER" id="PTHR31579">
    <property type="entry name" value="OS03G0796600 PROTEIN"/>
    <property type="match status" value="1"/>
</dbReference>
<dbReference type="STRING" id="35608.A0A2U1PKD8"/>
<protein>
    <submittedName>
        <fullName evidence="1">Uncharacterized protein</fullName>
    </submittedName>
</protein>